<dbReference type="PROSITE" id="PS50967">
    <property type="entry name" value="HRDC"/>
    <property type="match status" value="1"/>
</dbReference>
<dbReference type="PANTHER" id="PTHR47649:SF1">
    <property type="entry name" value="RIBONUCLEASE D"/>
    <property type="match status" value="1"/>
</dbReference>
<dbReference type="InterPro" id="IPR010997">
    <property type="entry name" value="HRDC-like_sf"/>
</dbReference>
<dbReference type="SUPFAM" id="SSF53098">
    <property type="entry name" value="Ribonuclease H-like"/>
    <property type="match status" value="1"/>
</dbReference>
<dbReference type="RefSeq" id="WP_043798175.1">
    <property type="nucleotide sequence ID" value="NZ_BAAAYP010000012.1"/>
</dbReference>
<evidence type="ECO:0000313" key="3">
    <source>
        <dbReference type="Proteomes" id="UP000325466"/>
    </source>
</evidence>
<dbReference type="InterPro" id="IPR002121">
    <property type="entry name" value="HRDC_dom"/>
</dbReference>
<dbReference type="Pfam" id="PF01612">
    <property type="entry name" value="DNA_pol_A_exo1"/>
    <property type="match status" value="1"/>
</dbReference>
<dbReference type="Gene3D" id="1.10.150.80">
    <property type="entry name" value="HRDC domain"/>
    <property type="match status" value="2"/>
</dbReference>
<comment type="caution">
    <text evidence="2">The sequence shown here is derived from an EMBL/GenBank/DDBJ whole genome shotgun (WGS) entry which is preliminary data.</text>
</comment>
<evidence type="ECO:0000259" key="1">
    <source>
        <dbReference type="PROSITE" id="PS50967"/>
    </source>
</evidence>
<dbReference type="InterPro" id="IPR041605">
    <property type="entry name" value="Exo_C"/>
</dbReference>
<dbReference type="Pfam" id="PF18305">
    <property type="entry name" value="DNA_pol_A_exoN"/>
    <property type="match status" value="1"/>
</dbReference>
<dbReference type="PANTHER" id="PTHR47649">
    <property type="entry name" value="RIBONUCLEASE D"/>
    <property type="match status" value="1"/>
</dbReference>
<sequence length="412" mass="44640">MSVANEHEPAGATVPLLTPRDGVPEVVTTAAGVAAAAEALAAGSGPLAVDAERASGFRYSARAYLVQLRRAGAGTVLLDPIPTADALAPLAAAINDLEWVLHSADQDLPGLDELGLRPAVLYDTELAGRLAGFDRVGLAAIVERTLGFELRKGHGAADWSTRPLPDAWLNYAALDVEILVELRDAMAAELEQQGKSEWAAQEFEHIRRAGPPAPKPDRWRRTSRIHTLKDPRRLAIVRELWTARDELAARRDIAPGRVLPDSAIVAAAEAAPRTVDELRALPVFGGPRQRRSSRVWLGAIEQARALPKSELPPVTQPFTGPPPANRWARHDPDAAARLTAARAALAELSEQVQVPVENLVGPELVRRLCWEWRVSAETDVVAYIEERFATDGARPWQRELTAPRLAKALTAD</sequence>
<name>A0ABQ0YKS2_9NOCA</name>
<dbReference type="SMART" id="SM00341">
    <property type="entry name" value="HRDC"/>
    <property type="match status" value="1"/>
</dbReference>
<dbReference type="InterPro" id="IPR044876">
    <property type="entry name" value="HRDC_dom_sf"/>
</dbReference>
<dbReference type="CDD" id="cd06142">
    <property type="entry name" value="RNaseD_exo"/>
    <property type="match status" value="1"/>
</dbReference>
<reference evidence="2 3" key="1">
    <citation type="journal article" date="2018" name="Biodegradation">
        <title>1,4-Dioxane degradation characteristics of Rhodococcus aetherivorans JCM 14343.</title>
        <authorList>
            <person name="Inoue D."/>
            <person name="Tsunoda T."/>
            <person name="Yamamoto N."/>
            <person name="Ike M."/>
            <person name="Sei K."/>
        </authorList>
    </citation>
    <scope>NUCLEOTIDE SEQUENCE [LARGE SCALE GENOMIC DNA]</scope>
    <source>
        <strain evidence="2 3">JCM 14343</strain>
    </source>
</reference>
<dbReference type="SUPFAM" id="SSF47819">
    <property type="entry name" value="HRDC-like"/>
    <property type="match status" value="1"/>
</dbReference>
<dbReference type="GO" id="GO:0004525">
    <property type="term" value="F:ribonuclease III activity"/>
    <property type="evidence" value="ECO:0007669"/>
    <property type="project" value="UniProtKB-EC"/>
</dbReference>
<dbReference type="EMBL" id="BLAH01000083">
    <property type="protein sequence ID" value="GES37159.1"/>
    <property type="molecule type" value="Genomic_DNA"/>
</dbReference>
<dbReference type="InterPro" id="IPR051086">
    <property type="entry name" value="RNase_D-like"/>
</dbReference>
<dbReference type="InterPro" id="IPR012337">
    <property type="entry name" value="RNaseH-like_sf"/>
</dbReference>
<dbReference type="InterPro" id="IPR036397">
    <property type="entry name" value="RNaseH_sf"/>
</dbReference>
<dbReference type="SMART" id="SM00474">
    <property type="entry name" value="35EXOc"/>
    <property type="match status" value="1"/>
</dbReference>
<protein>
    <submittedName>
        <fullName evidence="2">Ribonuclease D</fullName>
        <ecNumber evidence="2">3.1.26.3</ecNumber>
    </submittedName>
</protein>
<gene>
    <name evidence="2" type="ORF">RAJCM14343_2413</name>
</gene>
<dbReference type="EC" id="3.1.26.3" evidence="2"/>
<feature type="domain" description="HRDC" evidence="1">
    <location>
        <begin position="230"/>
        <end position="310"/>
    </location>
</feature>
<keyword evidence="3" id="KW-1185">Reference proteome</keyword>
<keyword evidence="2" id="KW-0378">Hydrolase</keyword>
<proteinExistence type="predicted"/>
<evidence type="ECO:0000313" key="2">
    <source>
        <dbReference type="EMBL" id="GES37159.1"/>
    </source>
</evidence>
<dbReference type="Pfam" id="PF00570">
    <property type="entry name" value="HRDC"/>
    <property type="match status" value="1"/>
</dbReference>
<dbReference type="Proteomes" id="UP000325466">
    <property type="component" value="Unassembled WGS sequence"/>
</dbReference>
<dbReference type="Gene3D" id="3.30.420.10">
    <property type="entry name" value="Ribonuclease H-like superfamily/Ribonuclease H"/>
    <property type="match status" value="1"/>
</dbReference>
<organism evidence="2 3">
    <name type="scientific">Rhodococcus aetherivorans</name>
    <dbReference type="NCBI Taxonomy" id="191292"/>
    <lineage>
        <taxon>Bacteria</taxon>
        <taxon>Bacillati</taxon>
        <taxon>Actinomycetota</taxon>
        <taxon>Actinomycetes</taxon>
        <taxon>Mycobacteriales</taxon>
        <taxon>Nocardiaceae</taxon>
        <taxon>Rhodococcus</taxon>
    </lineage>
</organism>
<accession>A0ABQ0YKS2</accession>
<dbReference type="InterPro" id="IPR002562">
    <property type="entry name" value="3'-5'_exonuclease_dom"/>
</dbReference>